<evidence type="ECO:0000259" key="11">
    <source>
        <dbReference type="Pfam" id="PF13725"/>
    </source>
</evidence>
<reference evidence="12 13" key="1">
    <citation type="journal article" date="2020" name="BMC Genomics">
        <title>Intraspecific diversification of the crop wild relative Brassica cretica Lam. using demographic model selection.</title>
        <authorList>
            <person name="Kioukis A."/>
            <person name="Michalopoulou V.A."/>
            <person name="Briers L."/>
            <person name="Pirintsos S."/>
            <person name="Studholme D.J."/>
            <person name="Pavlidis P."/>
            <person name="Sarris P.F."/>
        </authorList>
    </citation>
    <scope>NUCLEOTIDE SEQUENCE [LARGE SCALE GENOMIC DNA]</scope>
    <source>
        <strain evidence="13">cv. PFS-1207/04</strain>
    </source>
</reference>
<keyword evidence="7" id="KW-0012">Acyltransferase</keyword>
<dbReference type="PANTHER" id="PTHR10925">
    <property type="entry name" value="N-ACETYLTRANSFERASE 10"/>
    <property type="match status" value="1"/>
</dbReference>
<feature type="domain" description="N-acetyltransferase" evidence="10">
    <location>
        <begin position="546"/>
        <end position="761"/>
    </location>
</feature>
<dbReference type="InterPro" id="IPR007807">
    <property type="entry name" value="TcmA/NAT10_helicase"/>
</dbReference>
<dbReference type="Pfam" id="PF00285">
    <property type="entry name" value="Citrate_synt"/>
    <property type="match status" value="1"/>
</dbReference>
<dbReference type="PANTHER" id="PTHR10925:SF7">
    <property type="entry name" value="RNA CYTIDINE ACETYLTRANSFERASE 2"/>
    <property type="match status" value="1"/>
</dbReference>
<feature type="domain" description="TcmA/NAT10 helicase" evidence="9">
    <location>
        <begin position="478"/>
        <end position="506"/>
    </location>
</feature>
<dbReference type="InterPro" id="IPR027992">
    <property type="entry name" value="tRNA_bind_dom"/>
</dbReference>
<keyword evidence="4" id="KW-0819">tRNA processing</keyword>
<feature type="region of interest" description="Disordered" evidence="8">
    <location>
        <begin position="1030"/>
        <end position="1077"/>
    </location>
</feature>
<sequence length="1077" mass="121388">MHYPLQSLSLLPIQTLCGSADSINRVGYPDLRRPRASIDSVGADLRDLIHSEQELGFKTVIFSDNLYNTFWKIASCIACAVGFPLISDLLLQFLQKWFCSCLCSRVWEKGPSNASDQDDAKSDACPAPNLVVEGPCLCLIEGVSKTSLAKQASDLRGRSVKVTLTWCYTVSLLQLISATCSVIHLSDARIVRIPVHPNAMKMGYGSAAVELLTRLCIGCAWDCRSQSSPTLRRTGFQKTYLCTTSQVELLVIDEEAAIPLPAVKSLLGPHLVVFLSVYCQRLVLSNSADGEAHQFSYLQKHLANVISLPCRDLWKVKGKNHWFSLWRLLSTLGFLVQCISSLIQFEMAMQCCGVRKYSALTVGLWFKNDLVYVINQVAVTLEKAALFDEYFVKRKIYPNVGFYSGLIYRAMGFPPEFSVLLAVPYMAGYLSRWRESLDDPDTKIMRPQQINDLTKIFIFLALIMGKLYCVGLNWGCLFKKIELNESIRYASGDPIESWLNGLLCLDVATSLPNPSCHPRPSECDLYYVNRDTLFSYHKDSEMFLQRMMALCVSSHYKNSPNDLQLLADAPAHHLFVLLGPVDESQSKLPDILCVIQVCLEGQISQSSALKSLRDGHSPYGDQIPWKFCEQFRDIEFPHLSGARIVRIAVHPNAMKMGYGSAAVELLTRYFEGQISPILEADNEADVEHSPIRVTEAAEKVSMLEEQVKPRTNLPPLLVPLNERRPERLHYIGVSFGLTLDLFRFWRKHNFAPFYVSQIPVENLHPLSLIAISCSGFLTVAYSLCLDQSAVTGEHTSMLLKPLKNDELEVNESEELGFFAPFYKDFRIRFSKLLSDKFKKMDYKLAMSVLNPKINFTGIDSSDGFLKTLDGVLSPFDMERLRVFTNNMTDFNLVYDICKTLAHQYFEEKIPVSLSYVQASVLLCLGLQESEFSSIERQMQLERGQIHSLLLKVLRELYKYLNGIAAKEIEVARPRLQRRVLEPHNVSVDDDLREGAKQVEEQMKEKTEGSTDAELQQYVIGDTEAEALKHSKIPASGIVSVESTKLENQNGSDKTPKKRSKDKHSPESKSKSSKKRKA</sequence>
<dbReference type="InterPro" id="IPR036969">
    <property type="entry name" value="Citrate_synthase_sf"/>
</dbReference>
<dbReference type="InterPro" id="IPR016143">
    <property type="entry name" value="Citrate_synth-like_sm_a-sub"/>
</dbReference>
<evidence type="ECO:0000313" key="12">
    <source>
        <dbReference type="EMBL" id="KAF3493412.1"/>
    </source>
</evidence>
<evidence type="ECO:0000256" key="6">
    <source>
        <dbReference type="ARBA" id="ARBA00022840"/>
    </source>
</evidence>
<evidence type="ECO:0000259" key="10">
    <source>
        <dbReference type="Pfam" id="PF13718"/>
    </source>
</evidence>
<evidence type="ECO:0000256" key="3">
    <source>
        <dbReference type="ARBA" id="ARBA00022679"/>
    </source>
</evidence>
<organism evidence="12 13">
    <name type="scientific">Brassica cretica</name>
    <name type="common">Mustard</name>
    <dbReference type="NCBI Taxonomy" id="69181"/>
    <lineage>
        <taxon>Eukaryota</taxon>
        <taxon>Viridiplantae</taxon>
        <taxon>Streptophyta</taxon>
        <taxon>Embryophyta</taxon>
        <taxon>Tracheophyta</taxon>
        <taxon>Spermatophyta</taxon>
        <taxon>Magnoliopsida</taxon>
        <taxon>eudicotyledons</taxon>
        <taxon>Gunneridae</taxon>
        <taxon>Pentapetalae</taxon>
        <taxon>rosids</taxon>
        <taxon>malvids</taxon>
        <taxon>Brassicales</taxon>
        <taxon>Brassicaceae</taxon>
        <taxon>Brassiceae</taxon>
        <taxon>Brassica</taxon>
    </lineage>
</organism>
<evidence type="ECO:0000256" key="8">
    <source>
        <dbReference type="SAM" id="MobiDB-lite"/>
    </source>
</evidence>
<evidence type="ECO:0000256" key="7">
    <source>
        <dbReference type="ARBA" id="ARBA00023315"/>
    </source>
</evidence>
<dbReference type="InterPro" id="IPR000182">
    <property type="entry name" value="GNAT_dom"/>
</dbReference>
<keyword evidence="5" id="KW-0547">Nucleotide-binding</keyword>
<dbReference type="Pfam" id="PF13718">
    <property type="entry name" value="GNAT_acetyltr_2"/>
    <property type="match status" value="2"/>
</dbReference>
<dbReference type="Pfam" id="PF05127">
    <property type="entry name" value="NAT10_TcmA_helicase"/>
    <property type="match status" value="1"/>
</dbReference>
<keyword evidence="6" id="KW-0067">ATP-binding</keyword>
<dbReference type="Proteomes" id="UP000266723">
    <property type="component" value="Unassembled WGS sequence"/>
</dbReference>
<accession>A0ABQ7A6X2</accession>
<comment type="subcellular location">
    <subcellularLocation>
        <location evidence="1">Nucleus</location>
        <location evidence="1">Nucleolus</location>
    </subcellularLocation>
</comment>
<keyword evidence="3" id="KW-0808">Transferase</keyword>
<evidence type="ECO:0000313" key="13">
    <source>
        <dbReference type="Proteomes" id="UP000266723"/>
    </source>
</evidence>
<evidence type="ECO:0000259" key="9">
    <source>
        <dbReference type="Pfam" id="PF05127"/>
    </source>
</evidence>
<feature type="domain" description="N-acetyltransferase" evidence="10">
    <location>
        <begin position="184"/>
        <end position="228"/>
    </location>
</feature>
<dbReference type="EMBL" id="QGKV02002055">
    <property type="protein sequence ID" value="KAF3493412.1"/>
    <property type="molecule type" value="Genomic_DNA"/>
</dbReference>
<evidence type="ECO:0000256" key="5">
    <source>
        <dbReference type="ARBA" id="ARBA00022741"/>
    </source>
</evidence>
<dbReference type="SUPFAM" id="SSF48256">
    <property type="entry name" value="Citrate synthase"/>
    <property type="match status" value="1"/>
</dbReference>
<evidence type="ECO:0000256" key="4">
    <source>
        <dbReference type="ARBA" id="ARBA00022694"/>
    </source>
</evidence>
<dbReference type="Gene3D" id="1.10.230.10">
    <property type="entry name" value="Cytochrome P450-Terp, domain 2"/>
    <property type="match status" value="1"/>
</dbReference>
<protein>
    <recommendedName>
        <fullName evidence="14">N-acetyltransferase domain-containing protein</fullName>
    </recommendedName>
</protein>
<evidence type="ECO:0000256" key="2">
    <source>
        <dbReference type="ARBA" id="ARBA00022552"/>
    </source>
</evidence>
<name>A0ABQ7A6X2_BRACR</name>
<dbReference type="InterPro" id="IPR032672">
    <property type="entry name" value="TmcA/NAT10/Kre33"/>
</dbReference>
<evidence type="ECO:0000256" key="1">
    <source>
        <dbReference type="ARBA" id="ARBA00004604"/>
    </source>
</evidence>
<dbReference type="InterPro" id="IPR002020">
    <property type="entry name" value="Citrate_synthase"/>
</dbReference>
<proteinExistence type="predicted"/>
<feature type="compositionally biased region" description="Polar residues" evidence="8">
    <location>
        <begin position="1040"/>
        <end position="1052"/>
    </location>
</feature>
<comment type="caution">
    <text evidence="12">The sequence shown here is derived from an EMBL/GenBank/DDBJ whole genome shotgun (WGS) entry which is preliminary data.</text>
</comment>
<dbReference type="Pfam" id="PF13725">
    <property type="entry name" value="tRNA_bind_2"/>
    <property type="match status" value="1"/>
</dbReference>
<dbReference type="Gene3D" id="3.40.630.30">
    <property type="match status" value="2"/>
</dbReference>
<keyword evidence="2" id="KW-0698">rRNA processing</keyword>
<feature type="domain" description="Possible tRNA binding" evidence="11">
    <location>
        <begin position="817"/>
        <end position="1026"/>
    </location>
</feature>
<evidence type="ECO:0008006" key="14">
    <source>
        <dbReference type="Google" id="ProtNLM"/>
    </source>
</evidence>
<gene>
    <name evidence="12" type="ORF">DY000_02056547</name>
</gene>
<keyword evidence="13" id="KW-1185">Reference proteome</keyword>